<accession>A0A225V7V2</accession>
<evidence type="ECO:0000256" key="1">
    <source>
        <dbReference type="ARBA" id="ARBA00004613"/>
    </source>
</evidence>
<feature type="chain" id="PRO_5044976098" description="RxLR effector protein" evidence="5">
    <location>
        <begin position="20"/>
        <end position="158"/>
    </location>
</feature>
<feature type="non-terminal residue" evidence="6">
    <location>
        <position position="158"/>
    </location>
</feature>
<name>A0A225V7V2_9STRA</name>
<evidence type="ECO:0000313" key="6">
    <source>
        <dbReference type="EMBL" id="OWZ01194.1"/>
    </source>
</evidence>
<feature type="signal peptide" evidence="5">
    <location>
        <begin position="1"/>
        <end position="19"/>
    </location>
</feature>
<keyword evidence="7" id="KW-1185">Reference proteome</keyword>
<evidence type="ECO:0000313" key="7">
    <source>
        <dbReference type="Proteomes" id="UP000198211"/>
    </source>
</evidence>
<dbReference type="Proteomes" id="UP000198211">
    <property type="component" value="Unassembled WGS sequence"/>
</dbReference>
<comment type="subcellular location">
    <subcellularLocation>
        <location evidence="1 5">Secreted</location>
    </subcellularLocation>
</comment>
<keyword evidence="4 5" id="KW-0732">Signal</keyword>
<sequence length="158" mass="17563">MRLQCAALLAIFILCGISSNVCVGADTAASSLYGIPTKRTLRTRNDLTKDNEEQYEARGISPTAVESLTKSNSFKVDSELLQKWLDGGKSTDEVFKLLKLDNVVDNVLAHPKLQSYLDYMRSFNQKNRKQQTSLVSTLVLHYGDDGFSRIIQAAKADD</sequence>
<organism evidence="6 7">
    <name type="scientific">Phytophthora megakarya</name>
    <dbReference type="NCBI Taxonomy" id="4795"/>
    <lineage>
        <taxon>Eukaryota</taxon>
        <taxon>Sar</taxon>
        <taxon>Stramenopiles</taxon>
        <taxon>Oomycota</taxon>
        <taxon>Peronosporomycetes</taxon>
        <taxon>Peronosporales</taxon>
        <taxon>Peronosporaceae</taxon>
        <taxon>Phytophthora</taxon>
    </lineage>
</organism>
<comment type="domain">
    <text evidence="5">The RxLR-dEER motif acts to carry the protein into the host cell cytoplasm through binding to cell surface phosphatidylinositol-3-phosphate.</text>
</comment>
<keyword evidence="3 5" id="KW-0964">Secreted</keyword>
<evidence type="ECO:0000256" key="3">
    <source>
        <dbReference type="ARBA" id="ARBA00022525"/>
    </source>
</evidence>
<dbReference type="EMBL" id="NBNE01007032">
    <property type="protein sequence ID" value="OWZ01194.1"/>
    <property type="molecule type" value="Genomic_DNA"/>
</dbReference>
<comment type="similarity">
    <text evidence="2 5">Belongs to the RxLR effector family.</text>
</comment>
<dbReference type="InterPro" id="IPR031825">
    <property type="entry name" value="RXLR"/>
</dbReference>
<protein>
    <recommendedName>
        <fullName evidence="5">RxLR effector protein</fullName>
    </recommendedName>
</protein>
<comment type="function">
    <text evidence="5">Effector that suppresses plant defense responses during pathogen infection.</text>
</comment>
<evidence type="ECO:0000256" key="2">
    <source>
        <dbReference type="ARBA" id="ARBA00010400"/>
    </source>
</evidence>
<comment type="caution">
    <text evidence="6">The sequence shown here is derived from an EMBL/GenBank/DDBJ whole genome shotgun (WGS) entry which is preliminary data.</text>
</comment>
<proteinExistence type="inferred from homology"/>
<gene>
    <name evidence="6" type="ORF">PHMEG_00027475</name>
</gene>
<evidence type="ECO:0000256" key="5">
    <source>
        <dbReference type="RuleBase" id="RU367124"/>
    </source>
</evidence>
<evidence type="ECO:0000256" key="4">
    <source>
        <dbReference type="ARBA" id="ARBA00022729"/>
    </source>
</evidence>
<dbReference type="AlphaFoldDB" id="A0A225V7V2"/>
<reference evidence="7" key="1">
    <citation type="submission" date="2017-03" db="EMBL/GenBank/DDBJ databases">
        <title>Phytopthora megakarya and P. palmivora, two closely related causual agents of cacao black pod achieved similar genome size and gene model numbers by different mechanisms.</title>
        <authorList>
            <person name="Ali S."/>
            <person name="Shao J."/>
            <person name="Larry D.J."/>
            <person name="Kronmiller B."/>
            <person name="Shen D."/>
            <person name="Strem M.D."/>
            <person name="Melnick R.L."/>
            <person name="Guiltinan M.J."/>
            <person name="Tyler B.M."/>
            <person name="Meinhardt L.W."/>
            <person name="Bailey B.A."/>
        </authorList>
    </citation>
    <scope>NUCLEOTIDE SEQUENCE [LARGE SCALE GENOMIC DNA]</scope>
    <source>
        <strain evidence="7">zdho120</strain>
    </source>
</reference>
<dbReference type="Pfam" id="PF16810">
    <property type="entry name" value="RXLR"/>
    <property type="match status" value="1"/>
</dbReference>